<reference evidence="1 2" key="1">
    <citation type="journal article" date="2015" name="Biotechnol. Biofuels">
        <title>Enhanced degradation of softwood versus hardwood by the white-rot fungus Pycnoporus coccineus.</title>
        <authorList>
            <person name="Couturier M."/>
            <person name="Navarro D."/>
            <person name="Chevret D."/>
            <person name="Henrissat B."/>
            <person name="Piumi F."/>
            <person name="Ruiz-Duenas F.J."/>
            <person name="Martinez A.T."/>
            <person name="Grigoriev I.V."/>
            <person name="Riley R."/>
            <person name="Lipzen A."/>
            <person name="Berrin J.G."/>
            <person name="Master E.R."/>
            <person name="Rosso M.N."/>
        </authorList>
    </citation>
    <scope>NUCLEOTIDE SEQUENCE [LARGE SCALE GENOMIC DNA]</scope>
    <source>
        <strain evidence="1 2">BRFM310</strain>
    </source>
</reference>
<dbReference type="AlphaFoldDB" id="A0A1Y2INT7"/>
<dbReference type="EMBL" id="KZ084106">
    <property type="protein sequence ID" value="OSD02343.1"/>
    <property type="molecule type" value="Genomic_DNA"/>
</dbReference>
<gene>
    <name evidence="1" type="ORF">PYCCODRAFT_1445227</name>
</gene>
<evidence type="ECO:0008006" key="3">
    <source>
        <dbReference type="Google" id="ProtNLM"/>
    </source>
</evidence>
<protein>
    <recommendedName>
        <fullName evidence="3">F-box domain-containing protein</fullName>
    </recommendedName>
</protein>
<sequence>MAPPLPVTRTAALPVELAHSILYQAWFSLLEKEWPDRWNLYRDFSLVSHSWREVMSSVAFRCVMIQTAKDFKVYQKLIKKRWGVDPSSKTVERVAPAAHDFFRRSDLHIMLSDWTCQSSLGITFATDYARIPNYVPSSKHISVTIKELPSSDRNILPYRPLFDLLEQYPDTQDVYLLWTYTHINRYLLPQNVEVRGITYLRLHEHPRCVCHNTYHPAGHKHESQCFSYHLPSVFKDLQHLHLDTPYILKCLNIPPSVTQLTLEAPPIYYLASLGHFSSLMGWNIVSALSLGLFKPGDDSRARRRKIVVNAGSSEPIGWKQVLAACEAHDVELELRHVYPLKDNTPSPR</sequence>
<dbReference type="Proteomes" id="UP000193067">
    <property type="component" value="Unassembled WGS sequence"/>
</dbReference>
<accession>A0A1Y2INT7</accession>
<dbReference type="OrthoDB" id="2749557at2759"/>
<name>A0A1Y2INT7_TRAC3</name>
<evidence type="ECO:0000313" key="1">
    <source>
        <dbReference type="EMBL" id="OSD02343.1"/>
    </source>
</evidence>
<proteinExistence type="predicted"/>
<evidence type="ECO:0000313" key="2">
    <source>
        <dbReference type="Proteomes" id="UP000193067"/>
    </source>
</evidence>
<keyword evidence="2" id="KW-1185">Reference proteome</keyword>
<organism evidence="1 2">
    <name type="scientific">Trametes coccinea (strain BRFM310)</name>
    <name type="common">Pycnoporus coccineus</name>
    <dbReference type="NCBI Taxonomy" id="1353009"/>
    <lineage>
        <taxon>Eukaryota</taxon>
        <taxon>Fungi</taxon>
        <taxon>Dikarya</taxon>
        <taxon>Basidiomycota</taxon>
        <taxon>Agaricomycotina</taxon>
        <taxon>Agaricomycetes</taxon>
        <taxon>Polyporales</taxon>
        <taxon>Polyporaceae</taxon>
        <taxon>Trametes</taxon>
    </lineage>
</organism>